<evidence type="ECO:0000256" key="3">
    <source>
        <dbReference type="ARBA" id="ARBA00012618"/>
    </source>
</evidence>
<reference evidence="7 8" key="1">
    <citation type="submission" date="2016-03" db="EMBL/GenBank/DDBJ databases">
        <title>How can Kluyveromyces marxianus grow so fast - potential evolutionary course in Saccharomyces Complex revealed by comparative genomics.</title>
        <authorList>
            <person name="Mo W."/>
            <person name="Lu W."/>
            <person name="Yang X."/>
            <person name="Qi J."/>
            <person name="Lv H."/>
        </authorList>
    </citation>
    <scope>NUCLEOTIDE SEQUENCE [LARGE SCALE GENOMIC DNA]</scope>
    <source>
        <strain evidence="7 8">FIM1</strain>
    </source>
</reference>
<comment type="pathway">
    <text evidence="1 6">Cofactor biosynthesis; (R)-pantothenate biosynthesis; (R)-pantoate from 3-methyl-2-oxobutanoate: step 1/2.</text>
</comment>
<dbReference type="SUPFAM" id="SSF51621">
    <property type="entry name" value="Phosphoenolpyruvate/pyruvate domain"/>
    <property type="match status" value="1"/>
</dbReference>
<dbReference type="InterPro" id="IPR003700">
    <property type="entry name" value="Pantoate_hydroxy_MeTrfase"/>
</dbReference>
<evidence type="ECO:0000256" key="6">
    <source>
        <dbReference type="RuleBase" id="RU362100"/>
    </source>
</evidence>
<dbReference type="PANTHER" id="PTHR20881">
    <property type="entry name" value="3-METHYL-2-OXOBUTANOATE HYDROXYMETHYLTRANSFERASE"/>
    <property type="match status" value="1"/>
</dbReference>
<dbReference type="Gene3D" id="3.20.20.60">
    <property type="entry name" value="Phosphoenolpyruvate-binding domains"/>
    <property type="match status" value="1"/>
</dbReference>
<name>A0ABX6EMM6_KLUMA</name>
<evidence type="ECO:0000313" key="7">
    <source>
        <dbReference type="EMBL" id="QGN13400.1"/>
    </source>
</evidence>
<keyword evidence="8" id="KW-1185">Reference proteome</keyword>
<comment type="catalytic activity">
    <reaction evidence="5 6">
        <text>(6R)-5,10-methylene-5,6,7,8-tetrahydrofolate + 3-methyl-2-oxobutanoate + H2O = 2-dehydropantoate + (6S)-5,6,7,8-tetrahydrofolate</text>
        <dbReference type="Rhea" id="RHEA:11824"/>
        <dbReference type="ChEBI" id="CHEBI:11561"/>
        <dbReference type="ChEBI" id="CHEBI:11851"/>
        <dbReference type="ChEBI" id="CHEBI:15377"/>
        <dbReference type="ChEBI" id="CHEBI:15636"/>
        <dbReference type="ChEBI" id="CHEBI:57453"/>
        <dbReference type="EC" id="2.1.2.11"/>
    </reaction>
</comment>
<dbReference type="CDD" id="cd06557">
    <property type="entry name" value="KPHMT-like"/>
    <property type="match status" value="1"/>
</dbReference>
<organism evidence="7 8">
    <name type="scientific">Kluyveromyces marxianus</name>
    <name type="common">Yeast</name>
    <name type="synonym">Candida kefyr</name>
    <dbReference type="NCBI Taxonomy" id="4911"/>
    <lineage>
        <taxon>Eukaryota</taxon>
        <taxon>Fungi</taxon>
        <taxon>Dikarya</taxon>
        <taxon>Ascomycota</taxon>
        <taxon>Saccharomycotina</taxon>
        <taxon>Saccharomycetes</taxon>
        <taxon>Saccharomycetales</taxon>
        <taxon>Saccharomycetaceae</taxon>
        <taxon>Kluyveromyces</taxon>
    </lineage>
</organism>
<accession>A0ABX6EMM6</accession>
<dbReference type="HAMAP" id="MF_00156">
    <property type="entry name" value="PanB"/>
    <property type="match status" value="1"/>
</dbReference>
<evidence type="ECO:0000313" key="8">
    <source>
        <dbReference type="Proteomes" id="UP000422736"/>
    </source>
</evidence>
<evidence type="ECO:0000256" key="4">
    <source>
        <dbReference type="ARBA" id="ARBA00022679"/>
    </source>
</evidence>
<dbReference type="Pfam" id="PF02548">
    <property type="entry name" value="Pantoate_transf"/>
    <property type="match status" value="1"/>
</dbReference>
<reference evidence="7 8" key="2">
    <citation type="submission" date="2019-11" db="EMBL/GenBank/DDBJ databases">
        <authorList>
            <person name="Lu H."/>
        </authorList>
    </citation>
    <scope>NUCLEOTIDE SEQUENCE [LARGE SCALE GENOMIC DNA]</scope>
    <source>
        <strain evidence="7 8">FIM1</strain>
    </source>
</reference>
<gene>
    <name evidence="7" type="primary">ECM31</name>
    <name evidence="7" type="ORF">FIM1_37</name>
</gene>
<evidence type="ECO:0000256" key="5">
    <source>
        <dbReference type="ARBA" id="ARBA00049172"/>
    </source>
</evidence>
<dbReference type="NCBIfam" id="TIGR00222">
    <property type="entry name" value="panB"/>
    <property type="match status" value="1"/>
</dbReference>
<proteinExistence type="inferred from homology"/>
<protein>
    <recommendedName>
        <fullName evidence="3 6">3-methyl-2-oxobutanoate hydroxymethyltransferase</fullName>
        <ecNumber evidence="3 6">2.1.2.11</ecNumber>
    </recommendedName>
</protein>
<dbReference type="InterPro" id="IPR040442">
    <property type="entry name" value="Pyrv_kinase-like_dom_sf"/>
</dbReference>
<dbReference type="Proteomes" id="UP000422736">
    <property type="component" value="Chromosome 1"/>
</dbReference>
<dbReference type="InterPro" id="IPR015813">
    <property type="entry name" value="Pyrv/PenolPyrv_kinase-like_dom"/>
</dbReference>
<dbReference type="EMBL" id="CP015054">
    <property type="protein sequence ID" value="QGN13400.1"/>
    <property type="molecule type" value="Genomic_DNA"/>
</dbReference>
<keyword evidence="6" id="KW-0566">Pantothenate biosynthesis</keyword>
<evidence type="ECO:0000256" key="2">
    <source>
        <dbReference type="ARBA" id="ARBA00008676"/>
    </source>
</evidence>
<comment type="function">
    <text evidence="6">Catalyzes the reversible reaction in which hydroxymethyl group from 5,10-methylenetetrahydrofolate is transferred onto alpha-ketoisovalerate to form ketopantoate.</text>
</comment>
<dbReference type="PANTHER" id="PTHR20881:SF0">
    <property type="entry name" value="3-METHYL-2-OXOBUTANOATE HYDROXYMETHYLTRANSFERASE"/>
    <property type="match status" value="1"/>
</dbReference>
<dbReference type="PIRSF" id="PIRSF000388">
    <property type="entry name" value="Pantoate_hydroxy_MeTrfase"/>
    <property type="match status" value="1"/>
</dbReference>
<sequence length="313" mass="34277">MFRLISRRCYSVHGAPAKASASAVRQLTVKDIIDKYHNGSPISMVTAYDYITASWAQKANADMILVGDSVAMCSLGYESTTQLSLEEFKYHVASVCRAPGNAFVVVDMPFGSFEKSIPSGIENAFQLLHLNPRVQAVKVECGLAKNDYSLDYMRELIRRGIPVVGHIGLTPQRVHSLGGYKVQGNQQTADAIALYDVSQRLQEMGCFALVLECIPHKITSVISKKLQIPTIGIGAGPGTSGQVLVQSDLLGMLTGHVPKFVKTYANLQIDAVSALNQYVKEVQDKSFPKVGEHTFRVSDEVYQDFVSKVDKDT</sequence>
<comment type="similarity">
    <text evidence="2 6">Belongs to the PanB family.</text>
</comment>
<keyword evidence="4 6" id="KW-0808">Transferase</keyword>
<dbReference type="NCBIfam" id="NF001452">
    <property type="entry name" value="PRK00311.1"/>
    <property type="match status" value="1"/>
</dbReference>
<dbReference type="EC" id="2.1.2.11" evidence="3 6"/>
<evidence type="ECO:0000256" key="1">
    <source>
        <dbReference type="ARBA" id="ARBA00005033"/>
    </source>
</evidence>